<dbReference type="Proteomes" id="UP000292445">
    <property type="component" value="Unassembled WGS sequence"/>
</dbReference>
<accession>A0A4Q7N7X9</accession>
<sequence length="249" mass="26662">MGIDYRPLEGGIHEIVINRPERMNALDVPAKRELGRIWRDAAQDPAVSVLVLRGAGEKAFCAGSDIKEMQATGTMVDTRTLMEAIPGIGVELHKPVVAALHGFTIGMGLTLAIHADFRIAAETGKLGFPEVQHGMLSGVSAVTLPGLVGEPRALDLMLTARLIEPREALRIGLVDEVVSDSLAAAMALARRIASNSAAAVAQTKRLILLERRRRARDHAAVIDDARLAILESKEFGDVVAHKPGAGRIR</sequence>
<dbReference type="AlphaFoldDB" id="A0A4Q7N7X9"/>
<dbReference type="Gene3D" id="3.90.226.10">
    <property type="entry name" value="2-enoyl-CoA Hydratase, Chain A, domain 1"/>
    <property type="match status" value="1"/>
</dbReference>
<dbReference type="PANTHER" id="PTHR11941:SF54">
    <property type="entry name" value="ENOYL-COA HYDRATASE, MITOCHONDRIAL"/>
    <property type="match status" value="1"/>
</dbReference>
<gene>
    <name evidence="1" type="ORF">EV675_4774</name>
</gene>
<dbReference type="InterPro" id="IPR029045">
    <property type="entry name" value="ClpP/crotonase-like_dom_sf"/>
</dbReference>
<dbReference type="RefSeq" id="WP_130360667.1">
    <property type="nucleotide sequence ID" value="NZ_SGXC01000003.1"/>
</dbReference>
<comment type="caution">
    <text evidence="1">The sequence shown here is derived from an EMBL/GenBank/DDBJ whole genome shotgun (WGS) entry which is preliminary data.</text>
</comment>
<dbReference type="SUPFAM" id="SSF52096">
    <property type="entry name" value="ClpP/crotonase"/>
    <property type="match status" value="1"/>
</dbReference>
<reference evidence="1 2" key="1">
    <citation type="submission" date="2019-02" db="EMBL/GenBank/DDBJ databases">
        <title>Genomic Encyclopedia of Type Strains, Phase IV (KMG-IV): sequencing the most valuable type-strain genomes for metagenomic binning, comparative biology and taxonomic classification.</title>
        <authorList>
            <person name="Goeker M."/>
        </authorList>
    </citation>
    <scope>NUCLEOTIDE SEQUENCE [LARGE SCALE GENOMIC DNA]</scope>
    <source>
        <strain evidence="1 2">K24</strain>
    </source>
</reference>
<organism evidence="1 2">
    <name type="scientific">Pigmentiphaga kullae</name>
    <dbReference type="NCBI Taxonomy" id="151784"/>
    <lineage>
        <taxon>Bacteria</taxon>
        <taxon>Pseudomonadati</taxon>
        <taxon>Pseudomonadota</taxon>
        <taxon>Betaproteobacteria</taxon>
        <taxon>Burkholderiales</taxon>
        <taxon>Alcaligenaceae</taxon>
        <taxon>Pigmentiphaga</taxon>
    </lineage>
</organism>
<name>A0A4Q7N7X9_9BURK</name>
<dbReference type="PANTHER" id="PTHR11941">
    <property type="entry name" value="ENOYL-COA HYDRATASE-RELATED"/>
    <property type="match status" value="1"/>
</dbReference>
<dbReference type="CDD" id="cd06558">
    <property type="entry name" value="crotonase-like"/>
    <property type="match status" value="1"/>
</dbReference>
<evidence type="ECO:0000313" key="2">
    <source>
        <dbReference type="Proteomes" id="UP000292445"/>
    </source>
</evidence>
<proteinExistence type="predicted"/>
<dbReference type="EMBL" id="SGXC01000003">
    <property type="protein sequence ID" value="RZS78133.1"/>
    <property type="molecule type" value="Genomic_DNA"/>
</dbReference>
<dbReference type="OrthoDB" id="9148881at2"/>
<dbReference type="GO" id="GO:0003824">
    <property type="term" value="F:catalytic activity"/>
    <property type="evidence" value="ECO:0007669"/>
    <property type="project" value="UniProtKB-ARBA"/>
</dbReference>
<dbReference type="InterPro" id="IPR001753">
    <property type="entry name" value="Enoyl-CoA_hydra/iso"/>
</dbReference>
<dbReference type="GO" id="GO:0006635">
    <property type="term" value="P:fatty acid beta-oxidation"/>
    <property type="evidence" value="ECO:0007669"/>
    <property type="project" value="TreeGrafter"/>
</dbReference>
<keyword evidence="2" id="KW-1185">Reference proteome</keyword>
<protein>
    <submittedName>
        <fullName evidence="1">Enoyl-CoA hydratase/carnithine racemase</fullName>
    </submittedName>
</protein>
<dbReference type="Pfam" id="PF00378">
    <property type="entry name" value="ECH_1"/>
    <property type="match status" value="1"/>
</dbReference>
<evidence type="ECO:0000313" key="1">
    <source>
        <dbReference type="EMBL" id="RZS78133.1"/>
    </source>
</evidence>